<dbReference type="OrthoDB" id="6469635at2759"/>
<protein>
    <recommendedName>
        <fullName evidence="1">Mos1 transposase HTH domain-containing protein</fullName>
    </recommendedName>
</protein>
<evidence type="ECO:0000313" key="3">
    <source>
        <dbReference type="Proteomes" id="UP000499080"/>
    </source>
</evidence>
<dbReference type="Proteomes" id="UP000499080">
    <property type="component" value="Unassembled WGS sequence"/>
</dbReference>
<dbReference type="PANTHER" id="PTHR46060">
    <property type="entry name" value="MARINER MOS1 TRANSPOSASE-LIKE PROTEIN"/>
    <property type="match status" value="1"/>
</dbReference>
<organism evidence="2 3">
    <name type="scientific">Araneus ventricosus</name>
    <name type="common">Orbweaver spider</name>
    <name type="synonym">Epeira ventricosa</name>
    <dbReference type="NCBI Taxonomy" id="182803"/>
    <lineage>
        <taxon>Eukaryota</taxon>
        <taxon>Metazoa</taxon>
        <taxon>Ecdysozoa</taxon>
        <taxon>Arthropoda</taxon>
        <taxon>Chelicerata</taxon>
        <taxon>Arachnida</taxon>
        <taxon>Araneae</taxon>
        <taxon>Araneomorphae</taxon>
        <taxon>Entelegynae</taxon>
        <taxon>Araneoidea</taxon>
        <taxon>Araneidae</taxon>
        <taxon>Araneus</taxon>
    </lineage>
</organism>
<dbReference type="Pfam" id="PF17906">
    <property type="entry name" value="HTH_48"/>
    <property type="match status" value="1"/>
</dbReference>
<evidence type="ECO:0000313" key="2">
    <source>
        <dbReference type="EMBL" id="GBM19603.1"/>
    </source>
</evidence>
<feature type="domain" description="Mos1 transposase HTH" evidence="1">
    <location>
        <begin position="44"/>
        <end position="90"/>
    </location>
</feature>
<evidence type="ECO:0000259" key="1">
    <source>
        <dbReference type="Pfam" id="PF17906"/>
    </source>
</evidence>
<sequence length="138" mass="15757">MSQSGFRFASHECAFLSLPYPTAAFQTDTPLKPWKIFALLRKCELRSVIRFLQTEGNSAAEIQRIMSRLYGENVLSDDVVREWCRKFKEGRTDVHDADGQGRKSVATEVLVQRILGSFWSNLNGTCLITRRIARLSDE</sequence>
<dbReference type="Gene3D" id="1.10.10.1450">
    <property type="match status" value="1"/>
</dbReference>
<dbReference type="InterPro" id="IPR041426">
    <property type="entry name" value="Mos1_HTH"/>
</dbReference>
<dbReference type="PANTHER" id="PTHR46060:SF1">
    <property type="entry name" value="MARINER MOS1 TRANSPOSASE-LIKE PROTEIN"/>
    <property type="match status" value="1"/>
</dbReference>
<dbReference type="InterPro" id="IPR052709">
    <property type="entry name" value="Transposase-MT_Hybrid"/>
</dbReference>
<accession>A0A4Y2DRX6</accession>
<gene>
    <name evidence="2" type="ORF">AVEN_107283_1</name>
</gene>
<proteinExistence type="predicted"/>
<reference evidence="2 3" key="1">
    <citation type="journal article" date="2019" name="Sci. Rep.">
        <title>Orb-weaving spider Araneus ventricosus genome elucidates the spidroin gene catalogue.</title>
        <authorList>
            <person name="Kono N."/>
            <person name="Nakamura H."/>
            <person name="Ohtoshi R."/>
            <person name="Moran D.A.P."/>
            <person name="Shinohara A."/>
            <person name="Yoshida Y."/>
            <person name="Fujiwara M."/>
            <person name="Mori M."/>
            <person name="Tomita M."/>
            <person name="Arakawa K."/>
        </authorList>
    </citation>
    <scope>NUCLEOTIDE SEQUENCE [LARGE SCALE GENOMIC DNA]</scope>
</reference>
<name>A0A4Y2DRX6_ARAVE</name>
<dbReference type="AlphaFoldDB" id="A0A4Y2DRX6"/>
<dbReference type="EMBL" id="BGPR01000427">
    <property type="protein sequence ID" value="GBM19603.1"/>
    <property type="molecule type" value="Genomic_DNA"/>
</dbReference>
<keyword evidence="3" id="KW-1185">Reference proteome</keyword>
<comment type="caution">
    <text evidence="2">The sequence shown here is derived from an EMBL/GenBank/DDBJ whole genome shotgun (WGS) entry which is preliminary data.</text>
</comment>